<dbReference type="eggNOG" id="ENOG502QQ5X">
    <property type="taxonomic scope" value="Eukaryota"/>
</dbReference>
<evidence type="ECO:0000313" key="10">
    <source>
        <dbReference type="Ensembl" id="ENSLOCP00000017541.1"/>
    </source>
</evidence>
<comment type="similarity">
    <text evidence="2">Belongs to the DAN family.</text>
</comment>
<feature type="compositionally biased region" description="Low complexity" evidence="7">
    <location>
        <begin position="56"/>
        <end position="67"/>
    </location>
</feature>
<dbReference type="GeneTree" id="ENSGT00940000154209"/>
<evidence type="ECO:0000256" key="4">
    <source>
        <dbReference type="ARBA" id="ARBA00022729"/>
    </source>
</evidence>
<feature type="signal peptide" evidence="8">
    <location>
        <begin position="1"/>
        <end position="25"/>
    </location>
</feature>
<keyword evidence="5" id="KW-1015">Disulfide bond</keyword>
<accession>W5NA82</accession>
<dbReference type="STRING" id="7918.ENSLOCP00000017541"/>
<dbReference type="PANTHER" id="PTHR15283:SF3">
    <property type="entry name" value="GREMLIN-1"/>
    <property type="match status" value="1"/>
</dbReference>
<name>W5NA82_LEPOC</name>
<evidence type="ECO:0000256" key="5">
    <source>
        <dbReference type="ARBA" id="ARBA00023157"/>
    </source>
</evidence>
<dbReference type="GO" id="GO:0036122">
    <property type="term" value="F:BMP binding"/>
    <property type="evidence" value="ECO:0000318"/>
    <property type="project" value="GO_Central"/>
</dbReference>
<dbReference type="InterPro" id="IPR029034">
    <property type="entry name" value="Cystine-knot_cytokine"/>
</dbReference>
<dbReference type="InterPro" id="IPR006207">
    <property type="entry name" value="Cys_knot_C"/>
</dbReference>
<dbReference type="Gene3D" id="2.10.90.10">
    <property type="entry name" value="Cystine-knot cytokines"/>
    <property type="match status" value="1"/>
</dbReference>
<keyword evidence="4 8" id="KW-0732">Signal</keyword>
<reference evidence="11" key="1">
    <citation type="submission" date="2011-12" db="EMBL/GenBank/DDBJ databases">
        <title>The Draft Genome of Lepisosteus oculatus.</title>
        <authorList>
            <consortium name="The Broad Institute Genome Assembly &amp; Analysis Group"/>
            <consortium name="Computational R&amp;D Group"/>
            <consortium name="and Sequencing Platform"/>
            <person name="Di Palma F."/>
            <person name="Alfoldi J."/>
            <person name="Johnson J."/>
            <person name="Berlin A."/>
            <person name="Gnerre S."/>
            <person name="Jaffe D."/>
            <person name="MacCallum I."/>
            <person name="Young S."/>
            <person name="Walker B.J."/>
            <person name="Lander E.S."/>
            <person name="Lindblad-Toh K."/>
        </authorList>
    </citation>
    <scope>NUCLEOTIDE SEQUENCE [LARGE SCALE GENOMIC DNA]</scope>
</reference>
<dbReference type="PANTHER" id="PTHR15283">
    <property type="entry name" value="GREMLIN 1"/>
    <property type="match status" value="1"/>
</dbReference>
<evidence type="ECO:0000259" key="9">
    <source>
        <dbReference type="SMART" id="SM00041"/>
    </source>
</evidence>
<dbReference type="RefSeq" id="XP_015196201.1">
    <property type="nucleotide sequence ID" value="XM_015340715.2"/>
</dbReference>
<reference evidence="10" key="3">
    <citation type="submission" date="2025-09" db="UniProtKB">
        <authorList>
            <consortium name="Ensembl"/>
        </authorList>
    </citation>
    <scope>IDENTIFICATION</scope>
</reference>
<dbReference type="GO" id="GO:0048018">
    <property type="term" value="F:receptor ligand activity"/>
    <property type="evidence" value="ECO:0000318"/>
    <property type="project" value="GO_Central"/>
</dbReference>
<proteinExistence type="inferred from homology"/>
<evidence type="ECO:0000256" key="6">
    <source>
        <dbReference type="ARBA" id="ARBA00040888"/>
    </source>
</evidence>
<keyword evidence="3" id="KW-0964">Secreted</keyword>
<evidence type="ECO:0000256" key="1">
    <source>
        <dbReference type="ARBA" id="ARBA00004613"/>
    </source>
</evidence>
<dbReference type="GO" id="GO:0005615">
    <property type="term" value="C:extracellular space"/>
    <property type="evidence" value="ECO:0000318"/>
    <property type="project" value="GO_Central"/>
</dbReference>
<evidence type="ECO:0000313" key="11">
    <source>
        <dbReference type="Proteomes" id="UP000018468"/>
    </source>
</evidence>
<dbReference type="Bgee" id="ENSLOCG00000014247">
    <property type="expression patterns" value="Expressed in bone element and 2 other cell types or tissues"/>
</dbReference>
<feature type="domain" description="CTCK" evidence="9">
    <location>
        <begin position="177"/>
        <end position="264"/>
    </location>
</feature>
<dbReference type="Proteomes" id="UP000018468">
    <property type="component" value="Linkage group LG2"/>
</dbReference>
<dbReference type="InterPro" id="IPR004133">
    <property type="entry name" value="DAN_dom"/>
</dbReference>
<evidence type="ECO:0000256" key="8">
    <source>
        <dbReference type="SAM" id="SignalP"/>
    </source>
</evidence>
<dbReference type="KEGG" id="loc:102685645"/>
<dbReference type="GeneID" id="102685645"/>
<evidence type="ECO:0000256" key="3">
    <source>
        <dbReference type="ARBA" id="ARBA00022525"/>
    </source>
</evidence>
<dbReference type="AlphaFoldDB" id="W5NA82"/>
<feature type="chain" id="PRO_5004869478" description="Gremlin-1" evidence="8">
    <location>
        <begin position="26"/>
        <end position="265"/>
    </location>
</feature>
<feature type="region of interest" description="Disordered" evidence="7">
    <location>
        <begin position="29"/>
        <end position="113"/>
    </location>
</feature>
<keyword evidence="11" id="KW-1185">Reference proteome</keyword>
<dbReference type="Pfam" id="PF03045">
    <property type="entry name" value="DAN"/>
    <property type="match status" value="1"/>
</dbReference>
<dbReference type="OMA" id="CTHQSEA"/>
<comment type="subcellular location">
    <subcellularLocation>
        <location evidence="1">Secreted</location>
    </subcellularLocation>
</comment>
<evidence type="ECO:0000256" key="2">
    <source>
        <dbReference type="ARBA" id="ARBA00007872"/>
    </source>
</evidence>
<dbReference type="Ensembl" id="ENSLOCT00000017573.1">
    <property type="protein sequence ID" value="ENSLOCP00000017541.1"/>
    <property type="gene ID" value="ENSLOCG00000014247.1"/>
</dbReference>
<evidence type="ECO:0000256" key="7">
    <source>
        <dbReference type="SAM" id="MobiDB-lite"/>
    </source>
</evidence>
<reference evidence="10" key="2">
    <citation type="submission" date="2025-08" db="UniProtKB">
        <authorList>
            <consortium name="Ensembl"/>
        </authorList>
    </citation>
    <scope>IDENTIFICATION</scope>
</reference>
<sequence>MGMALRTPLLLILSTIFLCTHQSEARTEMIGPGRVSGGGSSLSLKKTQQPMRSQNKEQLPQLQQQKQIVATSLAELGPGGGDKDDAQPIKLQNRQPQHRGRTSLAEQSVGGGDTDDFLDAKALRLLKMQQQQQQIPTASPAGLVLEGRDKDEILDADKVVALFVTERRFVRRDWCESRPLVHTVRVQGCLSRAVIVRFCYGQCNSFYIPGVGGDGGGAFRSCSYCQPRQLGTLAVTLTCPTLRPPTRLQRLTVVRECRCTSIELD</sequence>
<dbReference type="EMBL" id="AHAT01029465">
    <property type="status" value="NOT_ANNOTATED_CDS"/>
    <property type="molecule type" value="Genomic_DNA"/>
</dbReference>
<protein>
    <recommendedName>
        <fullName evidence="6">Gremlin-1</fullName>
    </recommendedName>
</protein>
<dbReference type="OrthoDB" id="10061784at2759"/>
<dbReference type="HOGENOM" id="CLU_1049559_0_0_1"/>
<dbReference type="InParanoid" id="W5NA82"/>
<dbReference type="GO" id="GO:0038098">
    <property type="term" value="P:sequestering of BMP from receptor via BMP binding"/>
    <property type="evidence" value="ECO:0000318"/>
    <property type="project" value="GO_Central"/>
</dbReference>
<dbReference type="SMART" id="SM00041">
    <property type="entry name" value="CT"/>
    <property type="match status" value="1"/>
</dbReference>
<organism evidence="10 11">
    <name type="scientific">Lepisosteus oculatus</name>
    <name type="common">Spotted gar</name>
    <dbReference type="NCBI Taxonomy" id="7918"/>
    <lineage>
        <taxon>Eukaryota</taxon>
        <taxon>Metazoa</taxon>
        <taxon>Chordata</taxon>
        <taxon>Craniata</taxon>
        <taxon>Vertebrata</taxon>
        <taxon>Euteleostomi</taxon>
        <taxon>Actinopterygii</taxon>
        <taxon>Neopterygii</taxon>
        <taxon>Holostei</taxon>
        <taxon>Semionotiformes</taxon>
        <taxon>Lepisosteidae</taxon>
        <taxon>Lepisosteus</taxon>
    </lineage>
</organism>